<feature type="coiled-coil region" evidence="1">
    <location>
        <begin position="756"/>
        <end position="820"/>
    </location>
</feature>
<feature type="region of interest" description="Disordered" evidence="2">
    <location>
        <begin position="864"/>
        <end position="928"/>
    </location>
</feature>
<feature type="compositionally biased region" description="Basic and acidic residues" evidence="2">
    <location>
        <begin position="9"/>
        <end position="32"/>
    </location>
</feature>
<evidence type="ECO:0000313" key="4">
    <source>
        <dbReference type="Proteomes" id="UP000293360"/>
    </source>
</evidence>
<reference evidence="3 4" key="1">
    <citation type="submission" date="2018-06" db="EMBL/GenBank/DDBJ databases">
        <title>Complete Genomes of Monosporascus.</title>
        <authorList>
            <person name="Robinson A.J."/>
            <person name="Natvig D.O."/>
        </authorList>
    </citation>
    <scope>NUCLEOTIDE SEQUENCE [LARGE SCALE GENOMIC DNA]</scope>
    <source>
        <strain evidence="3 4">CBS 110550</strain>
    </source>
</reference>
<dbReference type="AlphaFoldDB" id="A0A4Q4T4H4"/>
<dbReference type="PANTHER" id="PTHR19327">
    <property type="entry name" value="GOLGIN"/>
    <property type="match status" value="1"/>
</dbReference>
<name>A0A4Q4T4H4_9PEZI</name>
<comment type="caution">
    <text evidence="3">The sequence shown here is derived from an EMBL/GenBank/DDBJ whole genome shotgun (WGS) entry which is preliminary data.</text>
</comment>
<keyword evidence="4" id="KW-1185">Reference proteome</keyword>
<feature type="compositionally biased region" description="Low complexity" evidence="2">
    <location>
        <begin position="195"/>
        <end position="222"/>
    </location>
</feature>
<sequence>MENVLGEVPYRRPSERGESMTRFEEHPAERPTRSSSRPPTVRSATTSQSSSPERPVVPPKPLKGILKTAKKPVDTQQEEEPAKVQERPQEKPQDLLARRFYRLPRPEPLHYAPPFSQALPPLSPHYFSDTTSYSTFDTETDSSSSVLSFNTQATSVASDDTGSSVSKRRYAHIQHIRHVPPPSVSRVRSRPPRSRPGSEVGGSSTRSVRSARSARSGNSARSTQSKGRGRTINIQVIPANKALPASKALPPSKEPSNELELSKKAERDLLERIEYLENETENLRESRSRLSRDLDDASELLTVKEFGNRQIEKELNRERAEKENLLRDLEEQRQMFDEFRHNFELQRTYLVETEHERDSLRESRDRLETQLRQFTRTSKQNAIERKAQREELSRKLSTFEEVALTLERKVISRENEVQELLKERDALKEEADHFLRDLEEVEFERDELRKESAEHLAKVEALTAERQALQKEKSELEATLAQYQVRIEELEKQFQARVQDFEEEKEALKTKFETADGDNQALQQKIHGFEQEVAAHQARIRGLEEESNRLKEELAEKLATFEPEKQALQRQLEEETQALQQRLEDEKQAFEKQLEEQKADIADKESQVNRLVLEVEGSKAANISLATEGLDFKIKLASVQNELDAAHAKVSQLQKSNESLGAEAEQLKSRAAELEGELGAKSADITQLEWRTADLEKQSKELQDLQEQHRKLEERAAELQSTIDKAQESLHPAPPERSPPPPPIRVDRDSVDHSVARILARENAELEERNRELQAQADKALELEEVNRRLQAESEKAARLEAEAYRAASLEHRARELQAEADKVPELSEHARALSTQLTSVTLQLQQVQAAQMGDLQVTVDHLQQVRTKSRSSSRRRPHERSSAASTTSSNTSHKRARSTGMVFVRKPSEKSSVYVTSRESLHKADRD</sequence>
<keyword evidence="1" id="KW-0175">Coiled coil</keyword>
<feature type="region of interest" description="Disordered" evidence="2">
    <location>
        <begin position="1"/>
        <end position="147"/>
    </location>
</feature>
<dbReference type="Gene3D" id="1.10.287.1490">
    <property type="match status" value="1"/>
</dbReference>
<organism evidence="3 4">
    <name type="scientific">Monosporascus ibericus</name>
    <dbReference type="NCBI Taxonomy" id="155417"/>
    <lineage>
        <taxon>Eukaryota</taxon>
        <taxon>Fungi</taxon>
        <taxon>Dikarya</taxon>
        <taxon>Ascomycota</taxon>
        <taxon>Pezizomycotina</taxon>
        <taxon>Sordariomycetes</taxon>
        <taxon>Xylariomycetidae</taxon>
        <taxon>Xylariales</taxon>
        <taxon>Xylariales incertae sedis</taxon>
        <taxon>Monosporascus</taxon>
    </lineage>
</organism>
<dbReference type="STRING" id="155417.A0A4Q4T4H4"/>
<gene>
    <name evidence="3" type="ORF">DL764_007362</name>
</gene>
<feature type="compositionally biased region" description="Pro residues" evidence="2">
    <location>
        <begin position="732"/>
        <end position="744"/>
    </location>
</feature>
<evidence type="ECO:0000313" key="3">
    <source>
        <dbReference type="EMBL" id="RYO97221.1"/>
    </source>
</evidence>
<feature type="compositionally biased region" description="Low complexity" evidence="2">
    <location>
        <begin position="126"/>
        <end position="145"/>
    </location>
</feature>
<accession>A0A4Q4T4H4</accession>
<feature type="compositionally biased region" description="Basic residues" evidence="2">
    <location>
        <begin position="868"/>
        <end position="879"/>
    </location>
</feature>
<feature type="region of interest" description="Disordered" evidence="2">
    <location>
        <begin position="701"/>
        <end position="748"/>
    </location>
</feature>
<feature type="compositionally biased region" description="Basic and acidic residues" evidence="2">
    <location>
        <begin position="80"/>
        <end position="97"/>
    </location>
</feature>
<feature type="compositionally biased region" description="Low complexity" evidence="2">
    <location>
        <begin position="33"/>
        <end position="47"/>
    </location>
</feature>
<feature type="region of interest" description="Disordered" evidence="2">
    <location>
        <begin position="173"/>
        <end position="263"/>
    </location>
</feature>
<dbReference type="OrthoDB" id="10255512at2759"/>
<feature type="compositionally biased region" description="Basic and acidic residues" evidence="2">
    <location>
        <begin position="701"/>
        <end position="717"/>
    </location>
</feature>
<dbReference type="EMBL" id="QJNU01000495">
    <property type="protein sequence ID" value="RYO97221.1"/>
    <property type="molecule type" value="Genomic_DNA"/>
</dbReference>
<dbReference type="Proteomes" id="UP000293360">
    <property type="component" value="Unassembled WGS sequence"/>
</dbReference>
<evidence type="ECO:0000256" key="2">
    <source>
        <dbReference type="SAM" id="MobiDB-lite"/>
    </source>
</evidence>
<dbReference type="PANTHER" id="PTHR19327:SF0">
    <property type="entry name" value="GOLGIN SUBFAMILY A MEMBER 4"/>
    <property type="match status" value="1"/>
</dbReference>
<protein>
    <submittedName>
        <fullName evidence="3">Uncharacterized protein</fullName>
    </submittedName>
</protein>
<proteinExistence type="predicted"/>
<feature type="compositionally biased region" description="Low complexity" evidence="2">
    <location>
        <begin position="883"/>
        <end position="892"/>
    </location>
</feature>
<evidence type="ECO:0000256" key="1">
    <source>
        <dbReference type="SAM" id="Coils"/>
    </source>
</evidence>